<reference evidence="2 3" key="1">
    <citation type="journal article" date="2008" name="Nature">
        <title>The genome of the model beetle and pest Tribolium castaneum.</title>
        <authorList>
            <consortium name="Tribolium Genome Sequencing Consortium"/>
            <person name="Richards S."/>
            <person name="Gibbs R.A."/>
            <person name="Weinstock G.M."/>
            <person name="Brown S.J."/>
            <person name="Denell R."/>
            <person name="Beeman R.W."/>
            <person name="Gibbs R."/>
            <person name="Beeman R.W."/>
            <person name="Brown S.J."/>
            <person name="Bucher G."/>
            <person name="Friedrich M."/>
            <person name="Grimmelikhuijzen C.J."/>
            <person name="Klingler M."/>
            <person name="Lorenzen M."/>
            <person name="Richards S."/>
            <person name="Roth S."/>
            <person name="Schroder R."/>
            <person name="Tautz D."/>
            <person name="Zdobnov E.M."/>
            <person name="Muzny D."/>
            <person name="Gibbs R.A."/>
            <person name="Weinstock G.M."/>
            <person name="Attaway T."/>
            <person name="Bell S."/>
            <person name="Buhay C.J."/>
            <person name="Chandrabose M.N."/>
            <person name="Chavez D."/>
            <person name="Clerk-Blankenburg K.P."/>
            <person name="Cree A."/>
            <person name="Dao M."/>
            <person name="Davis C."/>
            <person name="Chacko J."/>
            <person name="Dinh H."/>
            <person name="Dugan-Rocha S."/>
            <person name="Fowler G."/>
            <person name="Garner T.T."/>
            <person name="Garnes J."/>
            <person name="Gnirke A."/>
            <person name="Hawes A."/>
            <person name="Hernandez J."/>
            <person name="Hines S."/>
            <person name="Holder M."/>
            <person name="Hume J."/>
            <person name="Jhangiani S.N."/>
            <person name="Joshi V."/>
            <person name="Khan Z.M."/>
            <person name="Jackson L."/>
            <person name="Kovar C."/>
            <person name="Kowis A."/>
            <person name="Lee S."/>
            <person name="Lewis L.R."/>
            <person name="Margolis J."/>
            <person name="Morgan M."/>
            <person name="Nazareth L.V."/>
            <person name="Nguyen N."/>
            <person name="Okwuonu G."/>
            <person name="Parker D."/>
            <person name="Richards S."/>
            <person name="Ruiz S.J."/>
            <person name="Santibanez J."/>
            <person name="Savard J."/>
            <person name="Scherer S.E."/>
            <person name="Schneider B."/>
            <person name="Sodergren E."/>
            <person name="Tautz D."/>
            <person name="Vattahil S."/>
            <person name="Villasana D."/>
            <person name="White C.S."/>
            <person name="Wright R."/>
            <person name="Park Y."/>
            <person name="Beeman R.W."/>
            <person name="Lord J."/>
            <person name="Oppert B."/>
            <person name="Lorenzen M."/>
            <person name="Brown S."/>
            <person name="Wang L."/>
            <person name="Savard J."/>
            <person name="Tautz D."/>
            <person name="Richards S."/>
            <person name="Weinstock G."/>
            <person name="Gibbs R.A."/>
            <person name="Liu Y."/>
            <person name="Worley K."/>
            <person name="Weinstock G."/>
            <person name="Elsik C.G."/>
            <person name="Reese J.T."/>
            <person name="Elhaik E."/>
            <person name="Landan G."/>
            <person name="Graur D."/>
            <person name="Arensburger P."/>
            <person name="Atkinson P."/>
            <person name="Beeman R.W."/>
            <person name="Beidler J."/>
            <person name="Brown S.J."/>
            <person name="Demuth J.P."/>
            <person name="Drury D.W."/>
            <person name="Du Y.Z."/>
            <person name="Fujiwara H."/>
            <person name="Lorenzen M."/>
            <person name="Maselli V."/>
            <person name="Osanai M."/>
            <person name="Park Y."/>
            <person name="Robertson H.M."/>
            <person name="Tu Z."/>
            <person name="Wang J.J."/>
            <person name="Wang S."/>
            <person name="Richards S."/>
            <person name="Song H."/>
            <person name="Zhang L."/>
            <person name="Sodergren E."/>
            <person name="Werner D."/>
            <person name="Stanke M."/>
            <person name="Morgenstern B."/>
            <person name="Solovyev V."/>
            <person name="Kosarev P."/>
            <person name="Brown G."/>
            <person name="Chen H.C."/>
            <person name="Ermolaeva O."/>
            <person name="Hlavina W."/>
            <person name="Kapustin Y."/>
            <person name="Kiryutin B."/>
            <person name="Kitts P."/>
            <person name="Maglott D."/>
            <person name="Pruitt K."/>
            <person name="Sapojnikov V."/>
            <person name="Souvorov A."/>
            <person name="Mackey A.J."/>
            <person name="Waterhouse R.M."/>
            <person name="Wyder S."/>
            <person name="Zdobnov E.M."/>
            <person name="Zdobnov E.M."/>
            <person name="Wyder S."/>
            <person name="Kriventseva E.V."/>
            <person name="Kadowaki T."/>
            <person name="Bork P."/>
            <person name="Aranda M."/>
            <person name="Bao R."/>
            <person name="Beermann A."/>
            <person name="Berns N."/>
            <person name="Bolognesi R."/>
            <person name="Bonneton F."/>
            <person name="Bopp D."/>
            <person name="Brown S.J."/>
            <person name="Bucher G."/>
            <person name="Butts T."/>
            <person name="Chaumot A."/>
            <person name="Denell R.E."/>
            <person name="Ferrier D.E."/>
            <person name="Friedrich M."/>
            <person name="Gordon C.M."/>
            <person name="Jindra M."/>
            <person name="Klingler M."/>
            <person name="Lan Q."/>
            <person name="Lattorff H.M."/>
            <person name="Laudet V."/>
            <person name="von Levetsow C."/>
            <person name="Liu Z."/>
            <person name="Lutz R."/>
            <person name="Lynch J.A."/>
            <person name="da Fonseca R.N."/>
            <person name="Posnien N."/>
            <person name="Reuter R."/>
            <person name="Roth S."/>
            <person name="Savard J."/>
            <person name="Schinko J.B."/>
            <person name="Schmitt C."/>
            <person name="Schoppmeier M."/>
            <person name="Schroder R."/>
            <person name="Shippy T.D."/>
            <person name="Simonnet F."/>
            <person name="Marques-Souza H."/>
            <person name="Tautz D."/>
            <person name="Tomoyasu Y."/>
            <person name="Trauner J."/>
            <person name="Van der Zee M."/>
            <person name="Vervoort M."/>
            <person name="Wittkopp N."/>
            <person name="Wimmer E.A."/>
            <person name="Yang X."/>
            <person name="Jones A.K."/>
            <person name="Sattelle D.B."/>
            <person name="Ebert P.R."/>
            <person name="Nelson D."/>
            <person name="Scott J.G."/>
            <person name="Beeman R.W."/>
            <person name="Muthukrishnan S."/>
            <person name="Kramer K.J."/>
            <person name="Arakane Y."/>
            <person name="Beeman R.W."/>
            <person name="Zhu Q."/>
            <person name="Hogenkamp D."/>
            <person name="Dixit R."/>
            <person name="Oppert B."/>
            <person name="Jiang H."/>
            <person name="Zou Z."/>
            <person name="Marshall J."/>
            <person name="Elpidina E."/>
            <person name="Vinokurov K."/>
            <person name="Oppert C."/>
            <person name="Zou Z."/>
            <person name="Evans J."/>
            <person name="Lu Z."/>
            <person name="Zhao P."/>
            <person name="Sumathipala N."/>
            <person name="Altincicek B."/>
            <person name="Vilcinskas A."/>
            <person name="Williams M."/>
            <person name="Hultmark D."/>
            <person name="Hetru C."/>
            <person name="Jiang H."/>
            <person name="Grimmelikhuijzen C.J."/>
            <person name="Hauser F."/>
            <person name="Cazzamali G."/>
            <person name="Williamson M."/>
            <person name="Park Y."/>
            <person name="Li B."/>
            <person name="Tanaka Y."/>
            <person name="Predel R."/>
            <person name="Neupert S."/>
            <person name="Schachtner J."/>
            <person name="Verleyen P."/>
            <person name="Raible F."/>
            <person name="Bork P."/>
            <person name="Friedrich M."/>
            <person name="Walden K.K."/>
            <person name="Robertson H.M."/>
            <person name="Angeli S."/>
            <person name="Foret S."/>
            <person name="Bucher G."/>
            <person name="Schuetz S."/>
            <person name="Maleszka R."/>
            <person name="Wimmer E.A."/>
            <person name="Beeman R.W."/>
            <person name="Lorenzen M."/>
            <person name="Tomoyasu Y."/>
            <person name="Miller S.C."/>
            <person name="Grossmann D."/>
            <person name="Bucher G."/>
        </authorList>
    </citation>
    <scope>NUCLEOTIDE SEQUENCE [LARGE SCALE GENOMIC DNA]</scope>
    <source>
        <strain evidence="2 3">Georgia GA2</strain>
    </source>
</reference>
<reference evidence="2 3" key="2">
    <citation type="journal article" date="2010" name="Nucleic Acids Res.">
        <title>BeetleBase in 2010: revisions to provide comprehensive genomic information for Tribolium castaneum.</title>
        <authorList>
            <person name="Kim H.S."/>
            <person name="Murphy T."/>
            <person name="Xia J."/>
            <person name="Caragea D."/>
            <person name="Park Y."/>
            <person name="Beeman R.W."/>
            <person name="Lorenzen M.D."/>
            <person name="Butcher S."/>
            <person name="Manak J.R."/>
            <person name="Brown S.J."/>
        </authorList>
    </citation>
    <scope>GENOME REANNOTATION</scope>
    <source>
        <strain evidence="2 3">Georgia GA2</strain>
    </source>
</reference>
<proteinExistence type="predicted"/>
<organism evidence="2 3">
    <name type="scientific">Tribolium castaneum</name>
    <name type="common">Red flour beetle</name>
    <dbReference type="NCBI Taxonomy" id="7070"/>
    <lineage>
        <taxon>Eukaryota</taxon>
        <taxon>Metazoa</taxon>
        <taxon>Ecdysozoa</taxon>
        <taxon>Arthropoda</taxon>
        <taxon>Hexapoda</taxon>
        <taxon>Insecta</taxon>
        <taxon>Pterygota</taxon>
        <taxon>Neoptera</taxon>
        <taxon>Endopterygota</taxon>
        <taxon>Coleoptera</taxon>
        <taxon>Polyphaga</taxon>
        <taxon>Cucujiformia</taxon>
        <taxon>Tenebrionidae</taxon>
        <taxon>Tenebrionidae incertae sedis</taxon>
        <taxon>Tribolium</taxon>
    </lineage>
</organism>
<gene>
    <name evidence="2" type="primary">AUGUSTUS-3.0.2_03111</name>
    <name evidence="2" type="ORF">TcasGA2_TC003111</name>
</gene>
<dbReference type="AlphaFoldDB" id="D6WFB1"/>
<dbReference type="HOGENOM" id="CLU_2592864_0_0_1"/>
<sequence length="85" mass="9618">MRLLIFAAVLAVFSVNEVTPTHLRPLSEPPATYDSDVPYINVYKPPSAYPPLPGSADTDTYYKGYESASLDYNRWRRSLGLHNRN</sequence>
<keyword evidence="1" id="KW-0732">Signal</keyword>
<keyword evidence="3" id="KW-1185">Reference proteome</keyword>
<name>D6WFB1_TRICA</name>
<evidence type="ECO:0000313" key="2">
    <source>
        <dbReference type="EMBL" id="EFA00278.2"/>
    </source>
</evidence>
<evidence type="ECO:0000256" key="1">
    <source>
        <dbReference type="SAM" id="SignalP"/>
    </source>
</evidence>
<accession>D6WFB1</accession>
<dbReference type="Proteomes" id="UP000007266">
    <property type="component" value="Linkage group 3"/>
</dbReference>
<dbReference type="InParanoid" id="D6WFB1"/>
<evidence type="ECO:0000313" key="3">
    <source>
        <dbReference type="Proteomes" id="UP000007266"/>
    </source>
</evidence>
<protein>
    <submittedName>
        <fullName evidence="2">Uncharacterized protein</fullName>
    </submittedName>
</protein>
<feature type="chain" id="PRO_5007310597" evidence="1">
    <location>
        <begin position="21"/>
        <end position="85"/>
    </location>
</feature>
<feature type="signal peptide" evidence="1">
    <location>
        <begin position="1"/>
        <end position="20"/>
    </location>
</feature>
<dbReference type="EMBL" id="KQ971319">
    <property type="protein sequence ID" value="EFA00278.2"/>
    <property type="molecule type" value="Genomic_DNA"/>
</dbReference>